<protein>
    <submittedName>
        <fullName evidence="1">Uncharacterized protein</fullName>
    </submittedName>
</protein>
<reference evidence="1" key="1">
    <citation type="submission" date="2017-04" db="EMBL/GenBank/DDBJ databases">
        <authorList>
            <person name="Afonso C.L."/>
            <person name="Miller P.J."/>
            <person name="Scott M.A."/>
            <person name="Spackman E."/>
            <person name="Goraichik I."/>
            <person name="Dimitrov K.M."/>
            <person name="Suarez D.L."/>
            <person name="Swayne D.E."/>
        </authorList>
    </citation>
    <scope>NUCLEOTIDE SEQUENCE [LARGE SCALE GENOMIC DNA]</scope>
    <source>
        <strain evidence="1">DSM 43828</strain>
    </source>
</reference>
<dbReference type="RefSeq" id="WP_143446337.1">
    <property type="nucleotide sequence ID" value="NZ_FWXV01000002.1"/>
</dbReference>
<evidence type="ECO:0000313" key="2">
    <source>
        <dbReference type="Proteomes" id="UP000192674"/>
    </source>
</evidence>
<dbReference type="Proteomes" id="UP000192674">
    <property type="component" value="Unassembled WGS sequence"/>
</dbReference>
<proteinExistence type="predicted"/>
<dbReference type="OrthoDB" id="3684204at2"/>
<dbReference type="EMBL" id="FWXV01000002">
    <property type="protein sequence ID" value="SMC93114.1"/>
    <property type="molecule type" value="Genomic_DNA"/>
</dbReference>
<organism evidence="1 2">
    <name type="scientific">Kibdelosporangium aridum</name>
    <dbReference type="NCBI Taxonomy" id="2030"/>
    <lineage>
        <taxon>Bacteria</taxon>
        <taxon>Bacillati</taxon>
        <taxon>Actinomycetota</taxon>
        <taxon>Actinomycetes</taxon>
        <taxon>Pseudonocardiales</taxon>
        <taxon>Pseudonocardiaceae</taxon>
        <taxon>Kibdelosporangium</taxon>
    </lineage>
</organism>
<accession>A0A1Y5XGK1</accession>
<sequence>MYEDEKSGVPAAWNDRARAAMDQMLENMKNFKVSAASGQFSVSPACGEDLLKVIRMLQDWLGGGHANTLDQKPMLGGSYGARAMAPFVQQIASDQQGFLTQLTRLRDVLSDAENGVRQAMANYRQNEHAVAGTFGK</sequence>
<gene>
    <name evidence="1" type="ORF">SAMN05661093_02931</name>
</gene>
<keyword evidence="2" id="KW-1185">Reference proteome</keyword>
<evidence type="ECO:0000313" key="1">
    <source>
        <dbReference type="EMBL" id="SMC93114.1"/>
    </source>
</evidence>
<dbReference type="AlphaFoldDB" id="A0A1Y5XGK1"/>
<name>A0A1Y5XGK1_KIBAR</name>